<keyword evidence="1" id="KW-0812">Transmembrane</keyword>
<evidence type="ECO:0000256" key="1">
    <source>
        <dbReference type="SAM" id="Phobius"/>
    </source>
</evidence>
<evidence type="ECO:0000313" key="3">
    <source>
        <dbReference type="EMBL" id="KAL1272124.1"/>
    </source>
</evidence>
<dbReference type="PROSITE" id="PS50041">
    <property type="entry name" value="C_TYPE_LECTIN_2"/>
    <property type="match status" value="2"/>
</dbReference>
<evidence type="ECO:0000259" key="2">
    <source>
        <dbReference type="PROSITE" id="PS50041"/>
    </source>
</evidence>
<dbReference type="PANTHER" id="PTHR45784">
    <property type="entry name" value="C-TYPE LECTIN DOMAIN FAMILY 20 MEMBER A-RELATED"/>
    <property type="match status" value="1"/>
</dbReference>
<keyword evidence="4" id="KW-1185">Reference proteome</keyword>
<dbReference type="Proteomes" id="UP001558613">
    <property type="component" value="Unassembled WGS sequence"/>
</dbReference>
<dbReference type="EMBL" id="JAYMGO010000007">
    <property type="protein sequence ID" value="KAL1272124.1"/>
    <property type="molecule type" value="Genomic_DNA"/>
</dbReference>
<dbReference type="InterPro" id="IPR001304">
    <property type="entry name" value="C-type_lectin-like"/>
</dbReference>
<dbReference type="CDD" id="cd03602">
    <property type="entry name" value="CLECT_1"/>
    <property type="match status" value="1"/>
</dbReference>
<keyword evidence="1" id="KW-1133">Transmembrane helix</keyword>
<proteinExistence type="predicted"/>
<feature type="transmembrane region" description="Helical" evidence="1">
    <location>
        <begin position="6"/>
        <end position="23"/>
    </location>
</feature>
<feature type="domain" description="C-type lectin" evidence="2">
    <location>
        <begin position="30"/>
        <end position="144"/>
    </location>
</feature>
<name>A0ABR3N5G4_9TELE</name>
<accession>A0ABR3N5G4</accession>
<protein>
    <recommendedName>
        <fullName evidence="2">C-type lectin domain-containing protein</fullName>
    </recommendedName>
</protein>
<dbReference type="InterPro" id="IPR016186">
    <property type="entry name" value="C-type_lectin-like/link_sf"/>
</dbReference>
<dbReference type="InterPro" id="IPR016187">
    <property type="entry name" value="CTDL_fold"/>
</dbReference>
<keyword evidence="1" id="KW-0472">Membrane</keyword>
<dbReference type="PANTHER" id="PTHR45784:SF3">
    <property type="entry name" value="C-TYPE LECTIN DOMAIN FAMILY 4 MEMBER K-LIKE-RELATED"/>
    <property type="match status" value="1"/>
</dbReference>
<gene>
    <name evidence="3" type="ORF">QQF64_031140</name>
</gene>
<dbReference type="Gene3D" id="3.10.100.10">
    <property type="entry name" value="Mannose-Binding Protein A, subunit A"/>
    <property type="match status" value="2"/>
</dbReference>
<reference evidence="3 4" key="1">
    <citation type="submission" date="2023-09" db="EMBL/GenBank/DDBJ databases">
        <authorList>
            <person name="Wang M."/>
        </authorList>
    </citation>
    <scope>NUCLEOTIDE SEQUENCE [LARGE SCALE GENOMIC DNA]</scope>
    <source>
        <strain evidence="3">GT-2023</strain>
        <tissue evidence="3">Liver</tissue>
    </source>
</reference>
<dbReference type="Pfam" id="PF00059">
    <property type="entry name" value="Lectin_C"/>
    <property type="match status" value="2"/>
</dbReference>
<sequence length="329" mass="38363">MEQNLLILMICGIYCVTGLYTSLEPSKKIFFVNESKTFAEAQRYCRQNYTDLVTLEDGTDMEELLALGDIMSSKSAWIGLKKAGFQQWHWALADPDFYKDGEAEYRNWGPSEPTNFVDEYCSVIDSYGEFRDTTCDTERSFICYESDLFDPLSLKYSKYVFVNKPKSWRDAQTYCRLYHKDLVSVRNREENRQIQQLVPEGNVTYMGLFKDAYVWSDNSTSSFRNWESGQPDGSGNCVVHLRQNRLWDDQKCTDAKPFFCYGRTLFRQILRLKVESDQNVNDPNIKTAILEEIKQKLISPDLSVNADLQWKQQANGDVFQREENTKEEL</sequence>
<organism evidence="3 4">
    <name type="scientific">Cirrhinus molitorella</name>
    <name type="common">mud carp</name>
    <dbReference type="NCBI Taxonomy" id="172907"/>
    <lineage>
        <taxon>Eukaryota</taxon>
        <taxon>Metazoa</taxon>
        <taxon>Chordata</taxon>
        <taxon>Craniata</taxon>
        <taxon>Vertebrata</taxon>
        <taxon>Euteleostomi</taxon>
        <taxon>Actinopterygii</taxon>
        <taxon>Neopterygii</taxon>
        <taxon>Teleostei</taxon>
        <taxon>Ostariophysi</taxon>
        <taxon>Cypriniformes</taxon>
        <taxon>Cyprinidae</taxon>
        <taxon>Labeoninae</taxon>
        <taxon>Labeonini</taxon>
        <taxon>Cirrhinus</taxon>
    </lineage>
</organism>
<dbReference type="SMART" id="SM00034">
    <property type="entry name" value="CLECT"/>
    <property type="match status" value="2"/>
</dbReference>
<feature type="domain" description="C-type lectin" evidence="2">
    <location>
        <begin position="159"/>
        <end position="261"/>
    </location>
</feature>
<dbReference type="SUPFAM" id="SSF56436">
    <property type="entry name" value="C-type lectin-like"/>
    <property type="match status" value="2"/>
</dbReference>
<comment type="caution">
    <text evidence="3">The sequence shown here is derived from an EMBL/GenBank/DDBJ whole genome shotgun (WGS) entry which is preliminary data.</text>
</comment>
<evidence type="ECO:0000313" key="4">
    <source>
        <dbReference type="Proteomes" id="UP001558613"/>
    </source>
</evidence>